<organism evidence="2 3">
    <name type="scientific">Flavobacterium chungnamense</name>
    <dbReference type="NCBI Taxonomy" id="706182"/>
    <lineage>
        <taxon>Bacteria</taxon>
        <taxon>Pseudomonadati</taxon>
        <taxon>Bacteroidota</taxon>
        <taxon>Flavobacteriia</taxon>
        <taxon>Flavobacteriales</taxon>
        <taxon>Flavobacteriaceae</taxon>
        <taxon>Flavobacterium</taxon>
    </lineage>
</organism>
<comment type="caution">
    <text evidence="2">The sequence shown here is derived from an EMBL/GenBank/DDBJ whole genome shotgun (WGS) entry which is preliminary data.</text>
</comment>
<proteinExistence type="predicted"/>
<dbReference type="Gene3D" id="2.160.20.120">
    <property type="match status" value="1"/>
</dbReference>
<sequence>MKKTIFLTLLLITTLSYSQKKEKVKGSKIVTTEIKKIEPFEAIEVLDNIEVFMIKGTECGLEIEADDNLHDAIDIVLNGSTLKLSTLKNAFGYKKLSVRITYTDTFKSIITRNESSVTALADIELENITLKSYDESKLFINSKAKNFTLIMDDKSKIELNSKADKSAVTLSKNAKLKALITSKDLNFDMYQKTDAVVEGDVDDLKLRLDNNATFDGKKLTSKNVSVISESYTNISVLCTSNIIIEASGKSEIELYGDQKVELKRFVDSAILKKKPTK</sequence>
<dbReference type="EMBL" id="BAABCS010000003">
    <property type="protein sequence ID" value="GAA4041434.1"/>
    <property type="molecule type" value="Genomic_DNA"/>
</dbReference>
<evidence type="ECO:0000313" key="2">
    <source>
        <dbReference type="EMBL" id="GAA4041434.1"/>
    </source>
</evidence>
<keyword evidence="3" id="KW-1185">Reference proteome</keyword>
<dbReference type="InterPro" id="IPR021255">
    <property type="entry name" value="DUF2807"/>
</dbReference>
<evidence type="ECO:0000313" key="3">
    <source>
        <dbReference type="Proteomes" id="UP001500426"/>
    </source>
</evidence>
<dbReference type="RefSeq" id="WP_345089509.1">
    <property type="nucleotide sequence ID" value="NZ_BAABCS010000003.1"/>
</dbReference>
<evidence type="ECO:0000259" key="1">
    <source>
        <dbReference type="Pfam" id="PF10988"/>
    </source>
</evidence>
<feature type="domain" description="Putative auto-transporter adhesin head GIN" evidence="1">
    <location>
        <begin position="39"/>
        <end position="178"/>
    </location>
</feature>
<protein>
    <submittedName>
        <fullName evidence="2">DUF2807 domain-containing protein</fullName>
    </submittedName>
</protein>
<gene>
    <name evidence="2" type="ORF">GCM10022388_02600</name>
</gene>
<accession>A0ABP7UEA8</accession>
<dbReference type="Pfam" id="PF10988">
    <property type="entry name" value="DUF2807"/>
    <property type="match status" value="1"/>
</dbReference>
<name>A0ABP7UEA8_9FLAO</name>
<reference evidence="3" key="1">
    <citation type="journal article" date="2019" name="Int. J. Syst. Evol. Microbiol.">
        <title>The Global Catalogue of Microorganisms (GCM) 10K type strain sequencing project: providing services to taxonomists for standard genome sequencing and annotation.</title>
        <authorList>
            <consortium name="The Broad Institute Genomics Platform"/>
            <consortium name="The Broad Institute Genome Sequencing Center for Infectious Disease"/>
            <person name="Wu L."/>
            <person name="Ma J."/>
        </authorList>
    </citation>
    <scope>NUCLEOTIDE SEQUENCE [LARGE SCALE GENOMIC DNA]</scope>
    <source>
        <strain evidence="3">JCM 17068</strain>
    </source>
</reference>
<dbReference type="Proteomes" id="UP001500426">
    <property type="component" value="Unassembled WGS sequence"/>
</dbReference>